<sequence length="23" mass="2530">MIYVPTAGLDKQILTKHATTQSL</sequence>
<name>A0A0K2U9D5_LEPSM</name>
<accession>A0A0K2U9D5</accession>
<organism evidence="1">
    <name type="scientific">Lepeophtheirus salmonis</name>
    <name type="common">Salmon louse</name>
    <name type="synonym">Caligus salmonis</name>
    <dbReference type="NCBI Taxonomy" id="72036"/>
    <lineage>
        <taxon>Eukaryota</taxon>
        <taxon>Metazoa</taxon>
        <taxon>Ecdysozoa</taxon>
        <taxon>Arthropoda</taxon>
        <taxon>Crustacea</taxon>
        <taxon>Multicrustacea</taxon>
        <taxon>Hexanauplia</taxon>
        <taxon>Copepoda</taxon>
        <taxon>Siphonostomatoida</taxon>
        <taxon>Caligidae</taxon>
        <taxon>Lepeophtheirus</taxon>
    </lineage>
</organism>
<dbReference type="AlphaFoldDB" id="A0A0K2U9D5"/>
<protein>
    <submittedName>
        <fullName evidence="1">Uncharacterized protein</fullName>
    </submittedName>
</protein>
<proteinExistence type="predicted"/>
<reference evidence="1" key="1">
    <citation type="submission" date="2014-05" db="EMBL/GenBank/DDBJ databases">
        <authorList>
            <person name="Chronopoulou M."/>
        </authorList>
    </citation>
    <scope>NUCLEOTIDE SEQUENCE</scope>
    <source>
        <tissue evidence="1">Whole organism</tissue>
    </source>
</reference>
<dbReference type="EMBL" id="HACA01017319">
    <property type="protein sequence ID" value="CDW34680.1"/>
    <property type="molecule type" value="Transcribed_RNA"/>
</dbReference>
<evidence type="ECO:0000313" key="1">
    <source>
        <dbReference type="EMBL" id="CDW34680.1"/>
    </source>
</evidence>